<dbReference type="PANTHER" id="PTHR33406">
    <property type="entry name" value="MEMBRANE PROTEIN MJ1562-RELATED"/>
    <property type="match status" value="1"/>
</dbReference>
<dbReference type="AlphaFoldDB" id="A0A9P3Q651"/>
<dbReference type="EMBL" id="BRZI01000014">
    <property type="protein sequence ID" value="GLD30454.1"/>
    <property type="molecule type" value="Genomic_DNA"/>
</dbReference>
<dbReference type="InterPro" id="IPR004707">
    <property type="entry name" value="MmpL_fam"/>
</dbReference>
<dbReference type="GO" id="GO:0005886">
    <property type="term" value="C:plasma membrane"/>
    <property type="evidence" value="ECO:0007669"/>
    <property type="project" value="UniProtKB-SubCell"/>
</dbReference>
<dbReference type="NCBIfam" id="TIGR00833">
    <property type="entry name" value="actII"/>
    <property type="match status" value="1"/>
</dbReference>
<evidence type="ECO:0000256" key="8">
    <source>
        <dbReference type="SAM" id="Phobius"/>
    </source>
</evidence>
<comment type="subcellular location">
    <subcellularLocation>
        <location evidence="1">Cell membrane</location>
        <topology evidence="1">Multi-pass membrane protein</topology>
    </subcellularLocation>
</comment>
<evidence type="ECO:0000256" key="1">
    <source>
        <dbReference type="ARBA" id="ARBA00004651"/>
    </source>
</evidence>
<feature type="domain" description="Membrane transport protein MMPL" evidence="9">
    <location>
        <begin position="600"/>
        <end position="930"/>
    </location>
</feature>
<evidence type="ECO:0000313" key="11">
    <source>
        <dbReference type="EMBL" id="GLD30454.1"/>
    </source>
</evidence>
<dbReference type="Proteomes" id="UP001064782">
    <property type="component" value="Unassembled WGS sequence"/>
</dbReference>
<evidence type="ECO:0000256" key="5">
    <source>
        <dbReference type="ARBA" id="ARBA00022989"/>
    </source>
</evidence>
<feature type="transmembrane region" description="Helical" evidence="8">
    <location>
        <begin position="762"/>
        <end position="781"/>
    </location>
</feature>
<dbReference type="SUPFAM" id="SSF82866">
    <property type="entry name" value="Multidrug efflux transporter AcrB transmembrane domain"/>
    <property type="match status" value="2"/>
</dbReference>
<keyword evidence="4 8" id="KW-0812">Transmembrane</keyword>
<feature type="domain" description="Membrane transport protein MMPL" evidence="9">
    <location>
        <begin position="50"/>
        <end position="379"/>
    </location>
</feature>
<dbReference type="PANTHER" id="PTHR33406:SF6">
    <property type="entry name" value="MEMBRANE PROTEIN YDGH-RELATED"/>
    <property type="match status" value="1"/>
</dbReference>
<gene>
    <name evidence="11" type="ORF">Mkiyose1413_23370</name>
    <name evidence="10" type="ORF">SRL2020028_12240</name>
</gene>
<feature type="region of interest" description="Disordered" evidence="7">
    <location>
        <begin position="941"/>
        <end position="978"/>
    </location>
</feature>
<comment type="caution">
    <text evidence="11">The sequence shown here is derived from an EMBL/GenBank/DDBJ whole genome shotgun (WGS) entry which is preliminary data.</text>
</comment>
<dbReference type="InterPro" id="IPR050545">
    <property type="entry name" value="Mycobact_MmpL"/>
</dbReference>
<dbReference type="FunFam" id="1.20.1640.10:FF:000018">
    <property type="entry name" value="Transmembrane transport protein MmpL10"/>
    <property type="match status" value="1"/>
</dbReference>
<feature type="transmembrane region" description="Helical" evidence="8">
    <location>
        <begin position="862"/>
        <end position="884"/>
    </location>
</feature>
<keyword evidence="3" id="KW-1003">Cell membrane</keyword>
<feature type="transmembrane region" description="Helical" evidence="8">
    <location>
        <begin position="904"/>
        <end position="924"/>
    </location>
</feature>
<feature type="transmembrane region" description="Helical" evidence="8">
    <location>
        <begin position="788"/>
        <end position="813"/>
    </location>
</feature>
<dbReference type="Gene3D" id="1.20.1640.10">
    <property type="entry name" value="Multidrug efflux transporter AcrB transmembrane domain"/>
    <property type="match status" value="2"/>
</dbReference>
<reference evidence="11" key="1">
    <citation type="submission" date="2022-08" db="EMBL/GenBank/DDBJ databases">
        <title>Mycobacterium kiyosense sp. nov., scotochromogenic slow-glowing species isolated from respiratory specimens.</title>
        <authorList>
            <person name="Fukano H."/>
            <person name="Kazumi Y."/>
            <person name="Sakagami N."/>
            <person name="Ato M."/>
            <person name="Mitarai S."/>
            <person name="Hoshino Y."/>
        </authorList>
    </citation>
    <scope>NUCLEOTIDE SEQUENCE</scope>
    <source>
        <strain evidence="11">1413</strain>
        <strain evidence="10">SRL2020-028</strain>
    </source>
</reference>
<evidence type="ECO:0000313" key="12">
    <source>
        <dbReference type="Proteomes" id="UP001064782"/>
    </source>
</evidence>
<sequence length="978" mass="105842">MSTGPVSPPRFMRAVRVFALPIILLWLGVTIALNVLVPPIERVARENAISMSPADAPSVIAAKAIGKKFGESDSDSIVMIVLEGDTQLGDQAHRYYDGLVKSLGAETKHVQHVQNLWGDLITAAGSQSSDGKAAYVQIHIAGNQGSTLANQSVDAVRKIVDESHPPPGVKAYVTGPAALTTDMNEAADKSMFTMMGVTGLVIVIMLALVYRSVSTVLLVLAMVGVEMGTARSVVALLGDHHLLGFSTFVVAMLSSLAIAAGTDYAIFLVGRYQEARQAGEDREAAYYTMFRGTYHVILGSGLTIAGATLCLYLARLAYFKALGIPSALGLLVVIAGALTFAPAVVAVASRFGLLDPKRAIKVRGWRRIGTAAVRWPGPIAAAALLVALIGLLIVPTMKTSYNDRYYIPGNLPSNVGYTAAERHFSAARMNPDILMVEGDHDMRNPADMIVLDRIAKNIFRTPGIARIQGITRPLGGPIEHSSIPFQVSMQSIPISQNLQFMNDRMADMLKMSDDLGTVVTSMQRMYGLMDQLRDTTHRMDGDLGEVKVTLDQIRDHFADFDDVWRPVRSYFYWEQHCFDISLCWSVRSVFDALDGVDKFSQNMDAVLKDMGEFDTVFPQLINQLPPIIATAKSMQATLLTLHSSFAGLVKQMARMTETAAAMGEAFDSSRNDDFFYLPPEAFDNPDFQRGLRLFLSPDGKAARFIVIHDADPATPKGISAVEPELKAAHEAVKGTPLADAKFYLTGTAAIYNDIQTGSKYDILIVGIAAVTLIFIVMVLITRALVASLVIVGTVLLSLGAAFGLSVLVWQHILGLELNWIAPVFGVIILLAVGSDYNLLLVSRFQEEIGAGLKTGIIRSMGSTGGVVTAAGLVFAFTMASMVASDLSSIGQAGSTMGLGLLFDTLIVRSLMTPSIAALLGRWFWWPQRVLPRRRAGVPLRRSRPTLNDRRSPSRLGRDQAPEERTWPRPRTAPSTAGS</sequence>
<evidence type="ECO:0000259" key="9">
    <source>
        <dbReference type="Pfam" id="PF03176"/>
    </source>
</evidence>
<evidence type="ECO:0000256" key="2">
    <source>
        <dbReference type="ARBA" id="ARBA00010157"/>
    </source>
</evidence>
<proteinExistence type="inferred from homology"/>
<feature type="transmembrane region" description="Helical" evidence="8">
    <location>
        <begin position="375"/>
        <end position="394"/>
    </location>
</feature>
<dbReference type="EMBL" id="BRXE01000007">
    <property type="protein sequence ID" value="GLB81968.1"/>
    <property type="molecule type" value="Genomic_DNA"/>
</dbReference>
<dbReference type="Pfam" id="PF03176">
    <property type="entry name" value="MMPL"/>
    <property type="match status" value="2"/>
</dbReference>
<evidence type="ECO:0000256" key="3">
    <source>
        <dbReference type="ARBA" id="ARBA00022475"/>
    </source>
</evidence>
<dbReference type="GeneID" id="83628720"/>
<dbReference type="Proteomes" id="UP001165663">
    <property type="component" value="Unassembled WGS sequence"/>
</dbReference>
<organism evidence="11 12">
    <name type="scientific">Mycobacterium kiyosense</name>
    <dbReference type="NCBI Taxonomy" id="2871094"/>
    <lineage>
        <taxon>Bacteria</taxon>
        <taxon>Bacillati</taxon>
        <taxon>Actinomycetota</taxon>
        <taxon>Actinomycetes</taxon>
        <taxon>Mycobacteriales</taxon>
        <taxon>Mycobacteriaceae</taxon>
        <taxon>Mycobacterium</taxon>
    </lineage>
</organism>
<evidence type="ECO:0000256" key="6">
    <source>
        <dbReference type="ARBA" id="ARBA00023136"/>
    </source>
</evidence>
<name>A0A9P3Q651_9MYCO</name>
<feature type="transmembrane region" description="Helical" evidence="8">
    <location>
        <begin position="243"/>
        <end position="272"/>
    </location>
</feature>
<keyword evidence="5 8" id="KW-1133">Transmembrane helix</keyword>
<accession>A0A9P3Q651</accession>
<evidence type="ECO:0000313" key="10">
    <source>
        <dbReference type="EMBL" id="GLB81968.1"/>
    </source>
</evidence>
<feature type="compositionally biased region" description="Basic and acidic residues" evidence="7">
    <location>
        <begin position="946"/>
        <end position="966"/>
    </location>
</feature>
<keyword evidence="12" id="KW-1185">Reference proteome</keyword>
<protein>
    <submittedName>
        <fullName evidence="11">Membrane protein, MmpL</fullName>
    </submittedName>
</protein>
<dbReference type="InterPro" id="IPR004869">
    <property type="entry name" value="MMPL_dom"/>
</dbReference>
<evidence type="ECO:0000256" key="7">
    <source>
        <dbReference type="SAM" id="MobiDB-lite"/>
    </source>
</evidence>
<feature type="transmembrane region" description="Helical" evidence="8">
    <location>
        <begin position="191"/>
        <end position="210"/>
    </location>
</feature>
<keyword evidence="6 8" id="KW-0472">Membrane</keyword>
<feature type="transmembrane region" description="Helical" evidence="8">
    <location>
        <begin position="293"/>
        <end position="314"/>
    </location>
</feature>
<feature type="transmembrane region" description="Helical" evidence="8">
    <location>
        <begin position="326"/>
        <end position="354"/>
    </location>
</feature>
<feature type="transmembrane region" description="Helical" evidence="8">
    <location>
        <begin position="819"/>
        <end position="841"/>
    </location>
</feature>
<dbReference type="RefSeq" id="WP_236979841.1">
    <property type="nucleotide sequence ID" value="NZ_BRXE01000007.1"/>
</dbReference>
<comment type="similarity">
    <text evidence="2">Belongs to the resistance-nodulation-cell division (RND) (TC 2.A.6) family. MmpL subfamily.</text>
</comment>
<dbReference type="FunFam" id="1.20.1640.10:FF:000020">
    <property type="entry name" value="Transmembrane transport protein MmpL10"/>
    <property type="match status" value="1"/>
</dbReference>
<evidence type="ECO:0000256" key="4">
    <source>
        <dbReference type="ARBA" id="ARBA00022692"/>
    </source>
</evidence>